<sequence length="422" mass="48249">MSFSAKDLLADADFEQPPQVVNTQSQNETDSKDQIALFDSDSDLSEGEMEQLTLSDNNEYPDSQYYLQEKIDHPELNIVKDSSIDSLVELIKTRDFKNIIVMTGAGVSTTVGIPDFRSPETGLYHNLERFNLPSPEDMFDLDYFLYNPEPFYILVKDLYPGKIQPSKTHYFIRLLADKGLLRRHYTQNIDTLERVAGIPDELLVESHGSFHTAHCVGIRDKPGCHKEYSKQYIKEKINAKEVPYCTECGGLVKPDIVFFGEELPQKFFDCYFEDFQKCDLLLVFGTSLTVQPFCNLIDFASIDTPRCLINNRLAGVTGHPRKGFDFSGSFQKYRRDIFYKGNCDDGSTILAKSMGLEDELNELIARESKKFQKPVVNNDENKDDEVKKEETDKKESDEVKTNEDKSNKNNTGEDKINEESKK</sequence>
<feature type="binding site" evidence="8">
    <location>
        <begin position="105"/>
        <end position="109"/>
    </location>
    <ligand>
        <name>NAD(+)</name>
        <dbReference type="ChEBI" id="CHEBI:57540"/>
    </ligand>
</feature>
<keyword evidence="5 6" id="KW-0520">NAD</keyword>
<dbReference type="InterPro" id="IPR050134">
    <property type="entry name" value="NAD-dep_sirtuin_deacylases"/>
</dbReference>
<comment type="similarity">
    <text evidence="1 6">Belongs to the sirtuin family. Class I subfamily.</text>
</comment>
<feature type="domain" description="Deacetylase sirtuin-type" evidence="12">
    <location>
        <begin position="77"/>
        <end position="357"/>
    </location>
</feature>
<evidence type="ECO:0000256" key="9">
    <source>
        <dbReference type="PIRSR" id="PIRSR037938-3"/>
    </source>
</evidence>
<feature type="compositionally biased region" description="Polar residues" evidence="11">
    <location>
        <begin position="19"/>
        <end position="28"/>
    </location>
</feature>
<dbReference type="PANTHER" id="PTHR11085:SF6">
    <property type="entry name" value="NAD-DEPENDENT PROTEIN DEACETYLASE SIRTUIN-2"/>
    <property type="match status" value="1"/>
</dbReference>
<dbReference type="GO" id="GO:0005634">
    <property type="term" value="C:nucleus"/>
    <property type="evidence" value="ECO:0007669"/>
    <property type="project" value="TreeGrafter"/>
</dbReference>
<dbReference type="GO" id="GO:0017136">
    <property type="term" value="F:histone deacetylase activity, NAD-dependent"/>
    <property type="evidence" value="ECO:0007669"/>
    <property type="project" value="InterPro"/>
</dbReference>
<keyword evidence="14" id="KW-1185">Reference proteome</keyword>
<feature type="binding site" evidence="9 10">
    <location>
        <position position="245"/>
    </location>
    <ligand>
        <name>Zn(2+)</name>
        <dbReference type="ChEBI" id="CHEBI:29105"/>
    </ligand>
</feature>
<comment type="cofactor">
    <cofactor evidence="9">
        <name>Zn(2+)</name>
        <dbReference type="ChEBI" id="CHEBI:29105"/>
    </cofactor>
    <text evidence="9">Binds 1 zinc ion per subunit.</text>
</comment>
<dbReference type="Pfam" id="PF02146">
    <property type="entry name" value="SIR2"/>
    <property type="match status" value="1"/>
</dbReference>
<evidence type="ECO:0000256" key="6">
    <source>
        <dbReference type="PIRNR" id="PIRNR037938"/>
    </source>
</evidence>
<dbReference type="InterPro" id="IPR017328">
    <property type="entry name" value="Sirtuin_class_I"/>
</dbReference>
<evidence type="ECO:0000313" key="13">
    <source>
        <dbReference type="EMBL" id="ORX76151.1"/>
    </source>
</evidence>
<evidence type="ECO:0000256" key="11">
    <source>
        <dbReference type="SAM" id="MobiDB-lite"/>
    </source>
</evidence>
<evidence type="ECO:0000256" key="3">
    <source>
        <dbReference type="ARBA" id="ARBA00022723"/>
    </source>
</evidence>
<dbReference type="GO" id="GO:0070403">
    <property type="term" value="F:NAD+ binding"/>
    <property type="evidence" value="ECO:0007669"/>
    <property type="project" value="UniProtKB-UniRule"/>
</dbReference>
<dbReference type="InterPro" id="IPR026590">
    <property type="entry name" value="Ssirtuin_cat_dom"/>
</dbReference>
<feature type="binding site" evidence="8">
    <location>
        <begin position="115"/>
        <end position="117"/>
    </location>
    <ligand>
        <name>NAD(+)</name>
        <dbReference type="ChEBI" id="CHEBI:57540"/>
    </ligand>
</feature>
<feature type="binding site" evidence="8">
    <location>
        <begin position="286"/>
        <end position="287"/>
    </location>
    <ligand>
        <name>NAD(+)</name>
        <dbReference type="ChEBI" id="CHEBI:57540"/>
    </ligand>
</feature>
<dbReference type="AlphaFoldDB" id="A0A1Y1WRH9"/>
<dbReference type="EC" id="2.3.1.286" evidence="6"/>
<feature type="binding site" evidence="9 10">
    <location>
        <position position="215"/>
    </location>
    <ligand>
        <name>Zn(2+)</name>
        <dbReference type="ChEBI" id="CHEBI:29105"/>
    </ligand>
</feature>
<comment type="catalytic activity">
    <reaction evidence="6">
        <text>N(6)-acetyl-L-lysyl-[protein] + NAD(+) + H2O = 2''-O-acetyl-ADP-D-ribose + nicotinamide + L-lysyl-[protein]</text>
        <dbReference type="Rhea" id="RHEA:43636"/>
        <dbReference type="Rhea" id="RHEA-COMP:9752"/>
        <dbReference type="Rhea" id="RHEA-COMP:10731"/>
        <dbReference type="ChEBI" id="CHEBI:15377"/>
        <dbReference type="ChEBI" id="CHEBI:17154"/>
        <dbReference type="ChEBI" id="CHEBI:29969"/>
        <dbReference type="ChEBI" id="CHEBI:57540"/>
        <dbReference type="ChEBI" id="CHEBI:61930"/>
        <dbReference type="ChEBI" id="CHEBI:83767"/>
        <dbReference type="EC" id="2.3.1.286"/>
    </reaction>
</comment>
<evidence type="ECO:0000256" key="10">
    <source>
        <dbReference type="PROSITE-ProRule" id="PRU00236"/>
    </source>
</evidence>
<reference evidence="13 14" key="1">
    <citation type="submission" date="2016-08" db="EMBL/GenBank/DDBJ databases">
        <title>A Parts List for Fungal Cellulosomes Revealed by Comparative Genomics.</title>
        <authorList>
            <consortium name="DOE Joint Genome Institute"/>
            <person name="Haitjema C.H."/>
            <person name="Gilmore S.P."/>
            <person name="Henske J.K."/>
            <person name="Solomon K.V."/>
            <person name="De Groot R."/>
            <person name="Kuo A."/>
            <person name="Mondo S.J."/>
            <person name="Salamov A.A."/>
            <person name="Labutti K."/>
            <person name="Zhao Z."/>
            <person name="Chiniquy J."/>
            <person name="Barry K."/>
            <person name="Brewer H.M."/>
            <person name="Purvine S.O."/>
            <person name="Wright A.T."/>
            <person name="Boxma B."/>
            <person name="Van Alen T."/>
            <person name="Hackstein J.H."/>
            <person name="Baker S.E."/>
            <person name="Grigoriev I.V."/>
            <person name="O'Malley M.A."/>
        </authorList>
    </citation>
    <scope>NUCLEOTIDE SEQUENCE [LARGE SCALE GENOMIC DNA]</scope>
    <source>
        <strain evidence="13 14">S4</strain>
    </source>
</reference>
<feature type="binding site" evidence="8">
    <location>
        <position position="343"/>
    </location>
    <ligand>
        <name>NAD(+)</name>
        <dbReference type="ChEBI" id="CHEBI:57540"/>
    </ligand>
</feature>
<dbReference type="Proteomes" id="UP000193944">
    <property type="component" value="Unassembled WGS sequence"/>
</dbReference>
<dbReference type="InterPro" id="IPR026591">
    <property type="entry name" value="Sirtuin_cat_small_dom_sf"/>
</dbReference>
<dbReference type="EMBL" id="MCFG01000315">
    <property type="protein sequence ID" value="ORX76151.1"/>
    <property type="molecule type" value="Genomic_DNA"/>
</dbReference>
<dbReference type="PANTHER" id="PTHR11085">
    <property type="entry name" value="NAD-DEPENDENT PROTEIN DEACYLASE SIRTUIN-5, MITOCHONDRIAL-RELATED"/>
    <property type="match status" value="1"/>
</dbReference>
<gene>
    <name evidence="13" type="ORF">BCR32DRAFT_263334</name>
</gene>
<evidence type="ECO:0000259" key="12">
    <source>
        <dbReference type="PROSITE" id="PS50305"/>
    </source>
</evidence>
<keyword evidence="3 6" id="KW-0479">Metal-binding</keyword>
<dbReference type="CDD" id="cd01408">
    <property type="entry name" value="SIRT1"/>
    <property type="match status" value="1"/>
</dbReference>
<feature type="binding site" evidence="9 10">
    <location>
        <position position="224"/>
    </location>
    <ligand>
        <name>Zn(2+)</name>
        <dbReference type="ChEBI" id="CHEBI:29105"/>
    </ligand>
</feature>
<feature type="binding site" evidence="9 10">
    <location>
        <position position="248"/>
    </location>
    <ligand>
        <name>Zn(2+)</name>
        <dbReference type="ChEBI" id="CHEBI:29105"/>
    </ligand>
</feature>
<evidence type="ECO:0000256" key="5">
    <source>
        <dbReference type="ARBA" id="ARBA00023027"/>
    </source>
</evidence>
<dbReference type="InterPro" id="IPR029035">
    <property type="entry name" value="DHS-like_NAD/FAD-binding_dom"/>
</dbReference>
<dbReference type="Gene3D" id="3.40.50.1220">
    <property type="entry name" value="TPP-binding domain"/>
    <property type="match status" value="1"/>
</dbReference>
<feature type="region of interest" description="Disordered" evidence="11">
    <location>
        <begin position="1"/>
        <end position="34"/>
    </location>
</feature>
<organism evidence="13 14">
    <name type="scientific">Anaeromyces robustus</name>
    <dbReference type="NCBI Taxonomy" id="1754192"/>
    <lineage>
        <taxon>Eukaryota</taxon>
        <taxon>Fungi</taxon>
        <taxon>Fungi incertae sedis</taxon>
        <taxon>Chytridiomycota</taxon>
        <taxon>Chytridiomycota incertae sedis</taxon>
        <taxon>Neocallimastigomycetes</taxon>
        <taxon>Neocallimastigales</taxon>
        <taxon>Neocallimastigaceae</taxon>
        <taxon>Anaeromyces</taxon>
    </lineage>
</organism>
<evidence type="ECO:0000256" key="4">
    <source>
        <dbReference type="ARBA" id="ARBA00022833"/>
    </source>
</evidence>
<evidence type="ECO:0000313" key="14">
    <source>
        <dbReference type="Proteomes" id="UP000193944"/>
    </source>
</evidence>
<dbReference type="GO" id="GO:0008270">
    <property type="term" value="F:zinc ion binding"/>
    <property type="evidence" value="ECO:0007669"/>
    <property type="project" value="UniProtKB-UniRule"/>
</dbReference>
<dbReference type="PIRSF" id="PIRSF037938">
    <property type="entry name" value="SIR2_euk"/>
    <property type="match status" value="1"/>
</dbReference>
<keyword evidence="2 6" id="KW-0808">Transferase</keyword>
<dbReference type="OrthoDB" id="420264at2759"/>
<keyword evidence="4 6" id="KW-0862">Zinc</keyword>
<dbReference type="Gene3D" id="3.30.1600.10">
    <property type="entry name" value="SIR2/SIRT2 'Small Domain"/>
    <property type="match status" value="1"/>
</dbReference>
<feature type="binding site" evidence="8">
    <location>
        <begin position="187"/>
        <end position="190"/>
    </location>
    <ligand>
        <name>NAD(+)</name>
        <dbReference type="ChEBI" id="CHEBI:57540"/>
    </ligand>
</feature>
<dbReference type="PROSITE" id="PS50305">
    <property type="entry name" value="SIRTUIN"/>
    <property type="match status" value="1"/>
</dbReference>
<name>A0A1Y1WRH9_9FUNG</name>
<dbReference type="STRING" id="1754192.A0A1Y1WRH9"/>
<feature type="active site" description="Proton acceptor" evidence="7 10">
    <location>
        <position position="207"/>
    </location>
</feature>
<evidence type="ECO:0000256" key="7">
    <source>
        <dbReference type="PIRSR" id="PIRSR037938-1"/>
    </source>
</evidence>
<accession>A0A1Y1WRH9</accession>
<feature type="compositionally biased region" description="Basic and acidic residues" evidence="11">
    <location>
        <begin position="384"/>
        <end position="422"/>
    </location>
</feature>
<dbReference type="SUPFAM" id="SSF52467">
    <property type="entry name" value="DHS-like NAD/FAD-binding domain"/>
    <property type="match status" value="1"/>
</dbReference>
<evidence type="ECO:0000256" key="1">
    <source>
        <dbReference type="ARBA" id="ARBA00006924"/>
    </source>
</evidence>
<comment type="caution">
    <text evidence="13">The sequence shown here is derived from an EMBL/GenBank/DDBJ whole genome shotgun (WGS) entry which is preliminary data.</text>
</comment>
<evidence type="ECO:0000256" key="8">
    <source>
        <dbReference type="PIRSR" id="PIRSR037938-2"/>
    </source>
</evidence>
<evidence type="ECO:0000256" key="2">
    <source>
        <dbReference type="ARBA" id="ARBA00022679"/>
    </source>
</evidence>
<dbReference type="InterPro" id="IPR003000">
    <property type="entry name" value="Sirtuin"/>
</dbReference>
<feature type="region of interest" description="Disordered" evidence="11">
    <location>
        <begin position="371"/>
        <end position="422"/>
    </location>
</feature>
<protein>
    <recommendedName>
        <fullName evidence="6">NAD-dependent protein deacetylase</fullName>
        <ecNumber evidence="6">2.3.1.286</ecNumber>
    </recommendedName>
</protein>
<proteinExistence type="inferred from homology"/>
<reference evidence="13 14" key="2">
    <citation type="submission" date="2016-08" db="EMBL/GenBank/DDBJ databases">
        <title>Pervasive Adenine N6-methylation of Active Genes in Fungi.</title>
        <authorList>
            <consortium name="DOE Joint Genome Institute"/>
            <person name="Mondo S.J."/>
            <person name="Dannebaum R.O."/>
            <person name="Kuo R.C."/>
            <person name="Labutti K."/>
            <person name="Haridas S."/>
            <person name="Kuo A."/>
            <person name="Salamov A."/>
            <person name="Ahrendt S.R."/>
            <person name="Lipzen A."/>
            <person name="Sullivan W."/>
            <person name="Andreopoulos W.B."/>
            <person name="Clum A."/>
            <person name="Lindquist E."/>
            <person name="Daum C."/>
            <person name="Ramamoorthy G.K."/>
            <person name="Gryganskyi A."/>
            <person name="Culley D."/>
            <person name="Magnuson J.K."/>
            <person name="James T.Y."/>
            <person name="O'Malley M.A."/>
            <person name="Stajich J.E."/>
            <person name="Spatafora J.W."/>
            <person name="Visel A."/>
            <person name="Grigoriev I.V."/>
        </authorList>
    </citation>
    <scope>NUCLEOTIDE SEQUENCE [LARGE SCALE GENOMIC DNA]</scope>
    <source>
        <strain evidence="13 14">S4</strain>
    </source>
</reference>